<dbReference type="Pfam" id="PF09258">
    <property type="entry name" value="Glyco_transf_64"/>
    <property type="match status" value="1"/>
</dbReference>
<evidence type="ECO:0000256" key="2">
    <source>
        <dbReference type="ARBA" id="ARBA00010271"/>
    </source>
</evidence>
<dbReference type="AlphaFoldDB" id="A0A8J2PMR9"/>
<evidence type="ECO:0000259" key="11">
    <source>
        <dbReference type="Pfam" id="PF09258"/>
    </source>
</evidence>
<feature type="region of interest" description="Disordered" evidence="9">
    <location>
        <begin position="416"/>
        <end position="437"/>
    </location>
</feature>
<name>A0A8J2PMR9_9HEXA</name>
<dbReference type="InterPro" id="IPR040911">
    <property type="entry name" value="Exostosin_GT47"/>
</dbReference>
<dbReference type="OrthoDB" id="5954868at2759"/>
<dbReference type="EMBL" id="CAJVCH010476645">
    <property type="protein sequence ID" value="CAG7820375.1"/>
    <property type="molecule type" value="Genomic_DNA"/>
</dbReference>
<dbReference type="GO" id="GO:0016757">
    <property type="term" value="F:glycosyltransferase activity"/>
    <property type="evidence" value="ECO:0007669"/>
    <property type="project" value="InterPro"/>
</dbReference>
<organism evidence="12 13">
    <name type="scientific">Allacma fusca</name>
    <dbReference type="NCBI Taxonomy" id="39272"/>
    <lineage>
        <taxon>Eukaryota</taxon>
        <taxon>Metazoa</taxon>
        <taxon>Ecdysozoa</taxon>
        <taxon>Arthropoda</taxon>
        <taxon>Hexapoda</taxon>
        <taxon>Collembola</taxon>
        <taxon>Symphypleona</taxon>
        <taxon>Sminthuridae</taxon>
        <taxon>Allacma</taxon>
    </lineage>
</organism>
<dbReference type="GO" id="GO:0015012">
    <property type="term" value="P:heparan sulfate proteoglycan biosynthetic process"/>
    <property type="evidence" value="ECO:0007669"/>
    <property type="project" value="UniProtKB-ARBA"/>
</dbReference>
<comment type="caution">
    <text evidence="12">The sequence shown here is derived from an EMBL/GenBank/DDBJ whole genome shotgun (WGS) entry which is preliminary data.</text>
</comment>
<comment type="subcellular location">
    <subcellularLocation>
        <location evidence="1">Endoplasmic reticulum membrane</location>
    </subcellularLocation>
</comment>
<keyword evidence="4" id="KW-0812">Transmembrane</keyword>
<keyword evidence="13" id="KW-1185">Reference proteome</keyword>
<dbReference type="PANTHER" id="PTHR48261">
    <property type="entry name" value="ACETYLGLUCOSAMINYLTRANSFERASE"/>
    <property type="match status" value="1"/>
</dbReference>
<gene>
    <name evidence="12" type="ORF">AFUS01_LOCUS30767</name>
</gene>
<keyword evidence="8" id="KW-1015">Disulfide bond</keyword>
<proteinExistence type="inferred from homology"/>
<keyword evidence="5" id="KW-0256">Endoplasmic reticulum</keyword>
<dbReference type="Proteomes" id="UP000708208">
    <property type="component" value="Unassembled WGS sequence"/>
</dbReference>
<keyword evidence="7" id="KW-0472">Membrane</keyword>
<evidence type="ECO:0000256" key="9">
    <source>
        <dbReference type="SAM" id="MobiDB-lite"/>
    </source>
</evidence>
<evidence type="ECO:0000256" key="7">
    <source>
        <dbReference type="ARBA" id="ARBA00023136"/>
    </source>
</evidence>
<evidence type="ECO:0000256" key="8">
    <source>
        <dbReference type="ARBA" id="ARBA00023157"/>
    </source>
</evidence>
<evidence type="ECO:0000256" key="6">
    <source>
        <dbReference type="ARBA" id="ARBA00022989"/>
    </source>
</evidence>
<evidence type="ECO:0000256" key="5">
    <source>
        <dbReference type="ARBA" id="ARBA00022824"/>
    </source>
</evidence>
<evidence type="ECO:0000256" key="4">
    <source>
        <dbReference type="ARBA" id="ARBA00022692"/>
    </source>
</evidence>
<feature type="domain" description="Glycosyl transferase 64" evidence="11">
    <location>
        <begin position="512"/>
        <end position="747"/>
    </location>
</feature>
<evidence type="ECO:0000256" key="3">
    <source>
        <dbReference type="ARBA" id="ARBA00022679"/>
    </source>
</evidence>
<sequence>NSVVPYLVSIPFIIQEYLAWTRTLDEGQTLWSHFLGIHPLPNCLSNETIDCSIERCFDFSKCPLSISFKFYLYPLEDSNGLPAKAENTSTPLKVPSAKSLHDALSQNEYKTGNPTEACVYIAVIEICDDNSSTTNITLRLQKLPHWSHTGQNHLIWIHCKAQLPNKVYEDKISAFNFNQAMTEAMTIGTLFEQNYFRRHFDMVAISIEGDISKTVEPWEYLPPLIPIRRKYLATNVGAPSLPSSVESALLQIQKQEPSLYLFDFSDKSTKINKRPNKFSKVQSQLILSSTFAIIIIESNNYVSDNLVLFKLLHTLKHGSIPVVVGSNFEPPFSEVLDWSKIIVSLPLSRLPELSNFLRSFSTEDIFEFRKNGRTVFDKYFSSTEKVVDTVVAIMRTRVGMIPVSFKETASPELIPSQNIPGKIKKNESRENSEHFQPPFRSPRFSSIFAMTSLHKYEYWNSYYVPFKSLPFTVWKQPLPGNYLGKNVSGIERPAPGFGFSKALSGNYYEEQFTVVVLTYQREKSFVELLKRLSGTPFLNKIIVVWNSPDLPSTDLKWPDIGVKIHVIKMETNSLNNRLLPFDAIETEAIFSLDDDTVLSPEQIFAGFRIWRENRERIVGFSNSYHFWNSGQKQWHFETEPSCETSLILLDAAFFHKMYLYLYTYEMPEGIREKVDSLINCEDIALNFLVSHVTRKPPIKVSSEKRPMCKNCLSGRDDYFRERNDCINLFTKIYGYTPLLYTQFRAEPHTQKKPFLKDMQQCI</sequence>
<dbReference type="Pfam" id="PF03016">
    <property type="entry name" value="Exostosin_GT47"/>
    <property type="match status" value="1"/>
</dbReference>
<protein>
    <recommendedName>
        <fullName evidence="14">Exostosin-like glycosyltransferase 3</fullName>
    </recommendedName>
</protein>
<evidence type="ECO:0000313" key="12">
    <source>
        <dbReference type="EMBL" id="CAG7820375.1"/>
    </source>
</evidence>
<evidence type="ECO:0000313" key="13">
    <source>
        <dbReference type="Proteomes" id="UP000708208"/>
    </source>
</evidence>
<dbReference type="InterPro" id="IPR015338">
    <property type="entry name" value="GT64_dom"/>
</dbReference>
<evidence type="ECO:0000256" key="1">
    <source>
        <dbReference type="ARBA" id="ARBA00004586"/>
    </source>
</evidence>
<evidence type="ECO:0000259" key="10">
    <source>
        <dbReference type="Pfam" id="PF03016"/>
    </source>
</evidence>
<dbReference type="GO" id="GO:0005789">
    <property type="term" value="C:endoplasmic reticulum membrane"/>
    <property type="evidence" value="ECO:0007669"/>
    <property type="project" value="UniProtKB-SubCell"/>
</dbReference>
<reference evidence="12" key="1">
    <citation type="submission" date="2021-06" db="EMBL/GenBank/DDBJ databases">
        <authorList>
            <person name="Hodson N. C."/>
            <person name="Mongue J. A."/>
            <person name="Jaron S. K."/>
        </authorList>
    </citation>
    <scope>NUCLEOTIDE SEQUENCE</scope>
</reference>
<comment type="similarity">
    <text evidence="2">Belongs to the glycosyltransferase 47 family.</text>
</comment>
<evidence type="ECO:0008006" key="14">
    <source>
        <dbReference type="Google" id="ProtNLM"/>
    </source>
</evidence>
<accession>A0A8J2PMR9</accession>
<feature type="compositionally biased region" description="Basic and acidic residues" evidence="9">
    <location>
        <begin position="424"/>
        <end position="433"/>
    </location>
</feature>
<keyword evidence="6" id="KW-1133">Transmembrane helix</keyword>
<feature type="domain" description="Exostosin GT47" evidence="10">
    <location>
        <begin position="98"/>
        <end position="359"/>
    </location>
</feature>
<feature type="non-terminal residue" evidence="12">
    <location>
        <position position="1"/>
    </location>
</feature>
<dbReference type="PANTHER" id="PTHR48261:SF2">
    <property type="entry name" value="ACETYLGLUCOSAMINYLTRANSFERASE"/>
    <property type="match status" value="1"/>
</dbReference>
<dbReference type="InterPro" id="IPR004263">
    <property type="entry name" value="Exostosin"/>
</dbReference>
<keyword evidence="3" id="KW-0808">Transferase</keyword>